<name>A0ABM1QRT5_CAMSA</name>
<reference evidence="3" key="2">
    <citation type="submission" date="2025-08" db="UniProtKB">
        <authorList>
            <consortium name="RefSeq"/>
        </authorList>
    </citation>
    <scope>IDENTIFICATION</scope>
    <source>
        <tissue evidence="3">Leaf</tissue>
    </source>
</reference>
<feature type="chain" id="PRO_5046529339" evidence="1">
    <location>
        <begin position="18"/>
        <end position="64"/>
    </location>
</feature>
<evidence type="ECO:0000313" key="3">
    <source>
        <dbReference type="RefSeq" id="XP_019089473.1"/>
    </source>
</evidence>
<dbReference type="Proteomes" id="UP000694864">
    <property type="component" value="Chromosome 12"/>
</dbReference>
<keyword evidence="2" id="KW-1185">Reference proteome</keyword>
<proteinExistence type="predicted"/>
<reference evidence="2" key="1">
    <citation type="journal article" date="2014" name="Nat. Commun.">
        <title>The emerging biofuel crop Camelina sativa retains a highly undifferentiated hexaploid genome structure.</title>
        <authorList>
            <person name="Kagale S."/>
            <person name="Koh C."/>
            <person name="Nixon J."/>
            <person name="Bollina V."/>
            <person name="Clarke W.E."/>
            <person name="Tuteja R."/>
            <person name="Spillane C."/>
            <person name="Robinson S.J."/>
            <person name="Links M.G."/>
            <person name="Clarke C."/>
            <person name="Higgins E.E."/>
            <person name="Huebert T."/>
            <person name="Sharpe A.G."/>
            <person name="Parkin I.A."/>
        </authorList>
    </citation>
    <scope>NUCLEOTIDE SEQUENCE [LARGE SCALE GENOMIC DNA]</scope>
    <source>
        <strain evidence="2">cv. DH55</strain>
    </source>
</reference>
<gene>
    <name evidence="3" type="primary">LOC109128127</name>
</gene>
<feature type="signal peptide" evidence="1">
    <location>
        <begin position="1"/>
        <end position="17"/>
    </location>
</feature>
<evidence type="ECO:0000256" key="1">
    <source>
        <dbReference type="SAM" id="SignalP"/>
    </source>
</evidence>
<keyword evidence="1" id="KW-0732">Signal</keyword>
<evidence type="ECO:0000313" key="2">
    <source>
        <dbReference type="Proteomes" id="UP000694864"/>
    </source>
</evidence>
<dbReference type="PANTHER" id="PTHR37748">
    <property type="entry name" value="PROTEIN, PUTATIVE-RELATED"/>
    <property type="match status" value="1"/>
</dbReference>
<dbReference type="GeneID" id="109128127"/>
<organism evidence="2 3">
    <name type="scientific">Camelina sativa</name>
    <name type="common">False flax</name>
    <name type="synonym">Myagrum sativum</name>
    <dbReference type="NCBI Taxonomy" id="90675"/>
    <lineage>
        <taxon>Eukaryota</taxon>
        <taxon>Viridiplantae</taxon>
        <taxon>Streptophyta</taxon>
        <taxon>Embryophyta</taxon>
        <taxon>Tracheophyta</taxon>
        <taxon>Spermatophyta</taxon>
        <taxon>Magnoliopsida</taxon>
        <taxon>eudicotyledons</taxon>
        <taxon>Gunneridae</taxon>
        <taxon>Pentapetalae</taxon>
        <taxon>rosids</taxon>
        <taxon>malvids</taxon>
        <taxon>Brassicales</taxon>
        <taxon>Brassicaceae</taxon>
        <taxon>Camelineae</taxon>
        <taxon>Camelina</taxon>
    </lineage>
</organism>
<sequence length="64" mass="7187">MSLFTLFFACFVPNSSSRVNTTDDTNLEVMSTLKRRKSKPESLRTPSPIIIVSYFPASSTLSRL</sequence>
<protein>
    <submittedName>
        <fullName evidence="3">Uncharacterized protein LOC109128127</fullName>
    </submittedName>
</protein>
<dbReference type="PANTHER" id="PTHR37748:SF1">
    <property type="entry name" value="PROTEIN, PUTATIVE-RELATED"/>
    <property type="match status" value="1"/>
</dbReference>
<accession>A0ABM1QRT5</accession>
<dbReference type="RefSeq" id="XP_019089473.1">
    <property type="nucleotide sequence ID" value="XM_019233928.1"/>
</dbReference>